<dbReference type="PANTHER" id="PTHR24221:SF654">
    <property type="entry name" value="ATP-BINDING CASSETTE SUB-FAMILY B MEMBER 6"/>
    <property type="match status" value="1"/>
</dbReference>
<evidence type="ECO:0000256" key="5">
    <source>
        <dbReference type="SAM" id="Phobius"/>
    </source>
</evidence>
<dbReference type="AlphaFoldDB" id="A0A8J3IMY5"/>
<dbReference type="Pfam" id="PF00005">
    <property type="entry name" value="ABC_tran"/>
    <property type="match status" value="1"/>
</dbReference>
<feature type="domain" description="ABC transporter" evidence="6">
    <location>
        <begin position="374"/>
        <end position="540"/>
    </location>
</feature>
<evidence type="ECO:0000256" key="4">
    <source>
        <dbReference type="ARBA" id="ARBA00023136"/>
    </source>
</evidence>
<dbReference type="Gene3D" id="3.40.50.300">
    <property type="entry name" value="P-loop containing nucleotide triphosphate hydrolases"/>
    <property type="match status" value="1"/>
</dbReference>
<keyword evidence="3 5" id="KW-1133">Transmembrane helix</keyword>
<comment type="subcellular location">
    <subcellularLocation>
        <location evidence="1">Cell membrane</location>
        <topology evidence="1">Multi-pass membrane protein</topology>
    </subcellularLocation>
</comment>
<keyword evidence="2 5" id="KW-0812">Transmembrane</keyword>
<dbReference type="GO" id="GO:0005524">
    <property type="term" value="F:ATP binding"/>
    <property type="evidence" value="ECO:0007669"/>
    <property type="project" value="InterPro"/>
</dbReference>
<name>A0A8J3IMY5_9CHLR</name>
<evidence type="ECO:0000256" key="2">
    <source>
        <dbReference type="ARBA" id="ARBA00022692"/>
    </source>
</evidence>
<dbReference type="Proteomes" id="UP000597444">
    <property type="component" value="Unassembled WGS sequence"/>
</dbReference>
<dbReference type="InterPro" id="IPR036640">
    <property type="entry name" value="ABC1_TM_sf"/>
</dbReference>
<reference evidence="7" key="1">
    <citation type="submission" date="2020-10" db="EMBL/GenBank/DDBJ databases">
        <title>Taxonomic study of unclassified bacteria belonging to the class Ktedonobacteria.</title>
        <authorList>
            <person name="Yabe S."/>
            <person name="Wang C.M."/>
            <person name="Zheng Y."/>
            <person name="Sakai Y."/>
            <person name="Cavaletti L."/>
            <person name="Monciardini P."/>
            <person name="Donadio S."/>
        </authorList>
    </citation>
    <scope>NUCLEOTIDE SEQUENCE</scope>
    <source>
        <strain evidence="7">ID150040</strain>
    </source>
</reference>
<evidence type="ECO:0000256" key="1">
    <source>
        <dbReference type="ARBA" id="ARBA00004651"/>
    </source>
</evidence>
<dbReference type="GO" id="GO:0016887">
    <property type="term" value="F:ATP hydrolysis activity"/>
    <property type="evidence" value="ECO:0007669"/>
    <property type="project" value="InterPro"/>
</dbReference>
<evidence type="ECO:0000256" key="3">
    <source>
        <dbReference type="ARBA" id="ARBA00022989"/>
    </source>
</evidence>
<proteinExistence type="predicted"/>
<dbReference type="PANTHER" id="PTHR24221">
    <property type="entry name" value="ATP-BINDING CASSETTE SUB-FAMILY B"/>
    <property type="match status" value="1"/>
</dbReference>
<dbReference type="InterPro" id="IPR027417">
    <property type="entry name" value="P-loop_NTPase"/>
</dbReference>
<dbReference type="SUPFAM" id="SSF90123">
    <property type="entry name" value="ABC transporter transmembrane region"/>
    <property type="match status" value="1"/>
</dbReference>
<dbReference type="GO" id="GO:0034040">
    <property type="term" value="F:ATPase-coupled lipid transmembrane transporter activity"/>
    <property type="evidence" value="ECO:0007669"/>
    <property type="project" value="TreeGrafter"/>
</dbReference>
<sequence length="622" mass="68334">MKAVLGLFFKYLPRKQRLLSLVIVLLLVPLSTYLFIIGSEKTREFGTIVSQGNVKSAAMTALVALPIMSGAFGVSSLLSRFVAGLCARAAGGMRRDLFELFSWAPPMSVDPRKAEGGLTSRTSDLERAWTEGARPLLLAVTNGGGYIVMASVIDWWAALCMAVLALFFSSLVELTLGKRRVESQSIARDRQSAWDRWGRFLARAFGQRLLAMRDRSFELQRGEAYNQKRLEKTNTENTYRALGDWAIQSGSFVTIVATQLIYIIHQHALHQGIAPGAMLVLASAVTLFQNMINQGAQGLSTLRKGEVSLPHIRSILALRPLAEEARRRAAALEKQAAELKLQEGKPLVPPMTVTLADVVISDSGRQSILNVPHARLEPGSFGVLVGASASGKSTLLALATGRLHPNQDGHLTQGLRSKGAVVCNGEASGWQYLSASHIEGEGRWLSLTAPEQSDTIRTFLQSARANLLPRNGETEIERREKEKELLDALREVGLLDVVRDRLDDTLNGNSLTRQQLALLSLAQVSLLPAWKRSLIVLDETFFAGKLVEDEKSRRLAVRMLRKWNDHGSTIIVAEDTWDRVPRELLTPPRGRKQSKTQPLRCFELGNGTLAEMSVPASLAGKP</sequence>
<evidence type="ECO:0000313" key="7">
    <source>
        <dbReference type="EMBL" id="GHO93630.1"/>
    </source>
</evidence>
<gene>
    <name evidence="7" type="ORF">KSF_036780</name>
</gene>
<feature type="transmembrane region" description="Helical" evidence="5">
    <location>
        <begin position="18"/>
        <end position="37"/>
    </location>
</feature>
<protein>
    <recommendedName>
        <fullName evidence="6">ABC transporter domain-containing protein</fullName>
    </recommendedName>
</protein>
<dbReference type="InterPro" id="IPR003439">
    <property type="entry name" value="ABC_transporter-like_ATP-bd"/>
</dbReference>
<accession>A0A8J3IMY5</accession>
<dbReference type="SUPFAM" id="SSF52540">
    <property type="entry name" value="P-loop containing nucleoside triphosphate hydrolases"/>
    <property type="match status" value="1"/>
</dbReference>
<dbReference type="Gene3D" id="1.20.1560.10">
    <property type="entry name" value="ABC transporter type 1, transmembrane domain"/>
    <property type="match status" value="1"/>
</dbReference>
<dbReference type="RefSeq" id="WP_220204406.1">
    <property type="nucleotide sequence ID" value="NZ_BNJK01000001.1"/>
</dbReference>
<dbReference type="GO" id="GO:0005886">
    <property type="term" value="C:plasma membrane"/>
    <property type="evidence" value="ECO:0007669"/>
    <property type="project" value="UniProtKB-SubCell"/>
</dbReference>
<feature type="transmembrane region" description="Helical" evidence="5">
    <location>
        <begin position="57"/>
        <end position="78"/>
    </location>
</feature>
<evidence type="ECO:0000259" key="6">
    <source>
        <dbReference type="Pfam" id="PF00005"/>
    </source>
</evidence>
<dbReference type="InterPro" id="IPR039421">
    <property type="entry name" value="Type_1_exporter"/>
</dbReference>
<comment type="caution">
    <text evidence="7">The sequence shown here is derived from an EMBL/GenBank/DDBJ whole genome shotgun (WGS) entry which is preliminary data.</text>
</comment>
<feature type="transmembrane region" description="Helical" evidence="5">
    <location>
        <begin position="132"/>
        <end position="149"/>
    </location>
</feature>
<keyword evidence="8" id="KW-1185">Reference proteome</keyword>
<keyword evidence="4 5" id="KW-0472">Membrane</keyword>
<organism evidence="7 8">
    <name type="scientific">Reticulibacter mediterranei</name>
    <dbReference type="NCBI Taxonomy" id="2778369"/>
    <lineage>
        <taxon>Bacteria</taxon>
        <taxon>Bacillati</taxon>
        <taxon>Chloroflexota</taxon>
        <taxon>Ktedonobacteria</taxon>
        <taxon>Ktedonobacterales</taxon>
        <taxon>Reticulibacteraceae</taxon>
        <taxon>Reticulibacter</taxon>
    </lineage>
</organism>
<dbReference type="EMBL" id="BNJK01000001">
    <property type="protein sequence ID" value="GHO93630.1"/>
    <property type="molecule type" value="Genomic_DNA"/>
</dbReference>
<evidence type="ECO:0000313" key="8">
    <source>
        <dbReference type="Proteomes" id="UP000597444"/>
    </source>
</evidence>